<proteinExistence type="predicted"/>
<dbReference type="EMBL" id="FQUS01000022">
    <property type="protein sequence ID" value="SHG22545.1"/>
    <property type="molecule type" value="Genomic_DNA"/>
</dbReference>
<name>A0A1M5I2Q4_9BACT</name>
<dbReference type="InterPro" id="IPR003737">
    <property type="entry name" value="GlcNAc_PI_deacetylase-related"/>
</dbReference>
<dbReference type="RefSeq" id="WP_073067209.1">
    <property type="nucleotide sequence ID" value="NZ_FQUS01000022.1"/>
</dbReference>
<keyword evidence="2" id="KW-1185">Reference proteome</keyword>
<dbReference type="OrthoDB" id="9790023at2"/>
<dbReference type="Pfam" id="PF02585">
    <property type="entry name" value="PIG-L"/>
    <property type="match status" value="1"/>
</dbReference>
<dbReference type="PANTHER" id="PTHR12993:SF11">
    <property type="entry name" value="N-ACETYLGLUCOSAMINYL-PHOSPHATIDYLINOSITOL DE-N-ACETYLASE"/>
    <property type="match status" value="1"/>
</dbReference>
<dbReference type="Proteomes" id="UP000184041">
    <property type="component" value="Unassembled WGS sequence"/>
</dbReference>
<dbReference type="GO" id="GO:0016811">
    <property type="term" value="F:hydrolase activity, acting on carbon-nitrogen (but not peptide) bonds, in linear amides"/>
    <property type="evidence" value="ECO:0007669"/>
    <property type="project" value="TreeGrafter"/>
</dbReference>
<organism evidence="1 2">
    <name type="scientific">Fodinibius roseus</name>
    <dbReference type="NCBI Taxonomy" id="1194090"/>
    <lineage>
        <taxon>Bacteria</taxon>
        <taxon>Pseudomonadati</taxon>
        <taxon>Balneolota</taxon>
        <taxon>Balneolia</taxon>
        <taxon>Balneolales</taxon>
        <taxon>Balneolaceae</taxon>
        <taxon>Fodinibius</taxon>
    </lineage>
</organism>
<gene>
    <name evidence="1" type="ORF">SAMN05443144_1222</name>
</gene>
<dbReference type="AlphaFoldDB" id="A0A1M5I2Q4"/>
<dbReference type="PANTHER" id="PTHR12993">
    <property type="entry name" value="N-ACETYLGLUCOSAMINYL-PHOSPHATIDYLINOSITOL DE-N-ACETYLASE-RELATED"/>
    <property type="match status" value="1"/>
</dbReference>
<dbReference type="InterPro" id="IPR024078">
    <property type="entry name" value="LmbE-like_dom_sf"/>
</dbReference>
<sequence length="303" mass="34545">MSSINRLFLLPVIGALLVCAMPGDSWGQASDDEKLRIIAFGAHPDDCELNSGGVAALWAEEGHAFKCVSMTNGDIGHFGMSGGELALRRMEEVEEAAEVLGISTEVMDIHDGELMPTLENRKKVARLIRDWQADIVMVHRRYDYHPDHRYGGVLIDDATVLVMAKYFTPDTPHLARNPVVLYYHDGFEKPYPFQPDVVVGIDDVAEKKWKAIAQMPSQFSDKQSWTWGTREEVPDDEDKRMEMRIDEIKQRFENQADTYRDRIIELYGSETGQDIRYAESFELSQYGRQVSVEELKHLLPTFD</sequence>
<accession>A0A1M5I2Q4</accession>
<reference evidence="1 2" key="1">
    <citation type="submission" date="2016-11" db="EMBL/GenBank/DDBJ databases">
        <authorList>
            <person name="Jaros S."/>
            <person name="Januszkiewicz K."/>
            <person name="Wedrychowicz H."/>
        </authorList>
    </citation>
    <scope>NUCLEOTIDE SEQUENCE [LARGE SCALE GENOMIC DNA]</scope>
    <source>
        <strain evidence="1 2">DSM 21986</strain>
    </source>
</reference>
<protein>
    <submittedName>
        <fullName evidence="1">N-acetylglucosaminyl deacetylase, LmbE family</fullName>
    </submittedName>
</protein>
<evidence type="ECO:0000313" key="1">
    <source>
        <dbReference type="EMBL" id="SHG22545.1"/>
    </source>
</evidence>
<evidence type="ECO:0000313" key="2">
    <source>
        <dbReference type="Proteomes" id="UP000184041"/>
    </source>
</evidence>
<dbReference type="Gene3D" id="3.40.50.10320">
    <property type="entry name" value="LmbE-like"/>
    <property type="match status" value="1"/>
</dbReference>
<dbReference type="SUPFAM" id="SSF102588">
    <property type="entry name" value="LmbE-like"/>
    <property type="match status" value="1"/>
</dbReference>
<dbReference type="STRING" id="1194090.SAMN05443144_1222"/>